<proteinExistence type="predicted"/>
<dbReference type="EMBL" id="SCLC01000591">
    <property type="protein sequence ID" value="MBF4437062.1"/>
    <property type="molecule type" value="Genomic_DNA"/>
</dbReference>
<dbReference type="SUPFAM" id="SSF52540">
    <property type="entry name" value="P-loop containing nucleoside triphosphate hydrolases"/>
    <property type="match status" value="1"/>
</dbReference>
<organism evidence="1 2">
    <name type="scientific">Vibrio anguillarum</name>
    <name type="common">Listonella anguillarum</name>
    <dbReference type="NCBI Taxonomy" id="55601"/>
    <lineage>
        <taxon>Bacteria</taxon>
        <taxon>Pseudomonadati</taxon>
        <taxon>Pseudomonadota</taxon>
        <taxon>Gammaproteobacteria</taxon>
        <taxon>Vibrionales</taxon>
        <taxon>Vibrionaceae</taxon>
        <taxon>Vibrio</taxon>
    </lineage>
</organism>
<reference evidence="1" key="1">
    <citation type="journal article" date="2021" name="PeerJ">
        <title>Analysis of 44 Vibrio anguillarum genomes reveals high genetic diversity.</title>
        <authorList>
            <person name="Hansen M.J."/>
            <person name="Dalsgaard I."/>
        </authorList>
    </citation>
    <scope>NUCLEOTIDE SEQUENCE</scope>
    <source>
        <strain evidence="1">850617-1/1</strain>
    </source>
</reference>
<dbReference type="GO" id="GO:0005524">
    <property type="term" value="F:ATP binding"/>
    <property type="evidence" value="ECO:0007669"/>
    <property type="project" value="UniProtKB-KW"/>
</dbReference>
<sequence length="105" mass="11649">MNKNLTLNQFVDIAPYYQKSVRLTDDIKNSDALGGYVCLETAKKLLFTMSQQIIHSNQRAFTWTGPFGSGKSSLALALANLLGNEEYNKNIADLSLVEGFQEAFP</sequence>
<evidence type="ECO:0000313" key="1">
    <source>
        <dbReference type="EMBL" id="MBF4437062.1"/>
    </source>
</evidence>
<name>A0AAW4BFU7_VIBAN</name>
<keyword evidence="1" id="KW-0547">Nucleotide-binding</keyword>
<comment type="caution">
    <text evidence="1">The sequence shown here is derived from an EMBL/GenBank/DDBJ whole genome shotgun (WGS) entry which is preliminary data.</text>
</comment>
<gene>
    <name evidence="1" type="ORF">ERJ77_21750</name>
</gene>
<feature type="non-terminal residue" evidence="1">
    <location>
        <position position="105"/>
    </location>
</feature>
<dbReference type="InterPro" id="IPR027417">
    <property type="entry name" value="P-loop_NTPase"/>
</dbReference>
<accession>A0AAW4BFU7</accession>
<evidence type="ECO:0000313" key="2">
    <source>
        <dbReference type="Proteomes" id="UP000786185"/>
    </source>
</evidence>
<keyword evidence="1" id="KW-0067">ATP-binding</keyword>
<protein>
    <submittedName>
        <fullName evidence="1">ATP-binding protein</fullName>
    </submittedName>
</protein>
<dbReference type="Proteomes" id="UP000786185">
    <property type="component" value="Unassembled WGS sequence"/>
</dbReference>
<dbReference type="AlphaFoldDB" id="A0AAW4BFU7"/>